<evidence type="ECO:0000259" key="5">
    <source>
        <dbReference type="Pfam" id="PF04586"/>
    </source>
</evidence>
<reference evidence="6 7" key="1">
    <citation type="submission" date="2019-04" db="EMBL/GenBank/DDBJ databases">
        <authorList>
            <consortium name="Pathogen Informatics"/>
        </authorList>
    </citation>
    <scope>NUCLEOTIDE SEQUENCE [LARGE SCALE GENOMIC DNA]</scope>
    <source>
        <strain evidence="6 7">NCTC9239</strain>
    </source>
</reference>
<dbReference type="RefSeq" id="WP_138140637.1">
    <property type="nucleotide sequence ID" value="NZ_LR588407.1"/>
</dbReference>
<evidence type="ECO:0000313" key="6">
    <source>
        <dbReference type="EMBL" id="VTO10679.1"/>
    </source>
</evidence>
<proteinExistence type="predicted"/>
<dbReference type="Pfam" id="PF04586">
    <property type="entry name" value="Peptidase_S78"/>
    <property type="match status" value="1"/>
</dbReference>
<dbReference type="InterPro" id="IPR054613">
    <property type="entry name" value="Peptidase_S78_dom"/>
</dbReference>
<accession>A0A4P1JU19</accession>
<gene>
    <name evidence="6" type="ORF">NCTC9239_00103</name>
</gene>
<feature type="compositionally biased region" description="Low complexity" evidence="4">
    <location>
        <begin position="226"/>
        <end position="246"/>
    </location>
</feature>
<dbReference type="Proteomes" id="UP000309952">
    <property type="component" value="Chromosome"/>
</dbReference>
<keyword evidence="3" id="KW-0378">Hydrolase</keyword>
<dbReference type="KEGG" id="bvy:NCTC9239_00103"/>
<protein>
    <submittedName>
        <fullName evidence="6">Phage prohead protease, HK97 family</fullName>
    </submittedName>
</protein>
<organism evidence="6 7">
    <name type="scientific">Brevundimonas vancanneytii</name>
    <dbReference type="NCBI Taxonomy" id="1325724"/>
    <lineage>
        <taxon>Bacteria</taxon>
        <taxon>Pseudomonadati</taxon>
        <taxon>Pseudomonadota</taxon>
        <taxon>Alphaproteobacteria</taxon>
        <taxon>Caulobacterales</taxon>
        <taxon>Caulobacteraceae</taxon>
        <taxon>Brevundimonas</taxon>
    </lineage>
</organism>
<evidence type="ECO:0000256" key="2">
    <source>
        <dbReference type="ARBA" id="ARBA00022670"/>
    </source>
</evidence>
<feature type="domain" description="Prohead serine protease" evidence="5">
    <location>
        <begin position="95"/>
        <end position="183"/>
    </location>
</feature>
<keyword evidence="2 6" id="KW-0645">Protease</keyword>
<feature type="region of interest" description="Disordered" evidence="4">
    <location>
        <begin position="1"/>
        <end position="27"/>
    </location>
</feature>
<dbReference type="GO" id="GO:0006508">
    <property type="term" value="P:proteolysis"/>
    <property type="evidence" value="ECO:0007669"/>
    <property type="project" value="UniProtKB-KW"/>
</dbReference>
<feature type="region of interest" description="Disordered" evidence="4">
    <location>
        <begin position="182"/>
        <end position="259"/>
    </location>
</feature>
<dbReference type="Pfam" id="PF25209">
    <property type="entry name" value="Phage_capsid_4"/>
    <property type="match status" value="1"/>
</dbReference>
<keyword evidence="7" id="KW-1185">Reference proteome</keyword>
<dbReference type="EMBL" id="LR588407">
    <property type="protein sequence ID" value="VTO10679.1"/>
    <property type="molecule type" value="Genomic_DNA"/>
</dbReference>
<evidence type="ECO:0000313" key="7">
    <source>
        <dbReference type="Proteomes" id="UP000309952"/>
    </source>
</evidence>
<name>A0A4P1JU19_9CAUL</name>
<evidence type="ECO:0000256" key="1">
    <source>
        <dbReference type="ARBA" id="ARBA00022612"/>
    </source>
</evidence>
<evidence type="ECO:0000256" key="4">
    <source>
        <dbReference type="SAM" id="MobiDB-lite"/>
    </source>
</evidence>
<dbReference type="GO" id="GO:0008233">
    <property type="term" value="F:peptidase activity"/>
    <property type="evidence" value="ECO:0007669"/>
    <property type="project" value="UniProtKB-KW"/>
</dbReference>
<dbReference type="AlphaFoldDB" id="A0A4P1JU19"/>
<keyword evidence="1" id="KW-1188">Viral release from host cell</keyword>
<sequence>MIRSAQRAQDAALDAERRAPPSGENSQGTRALVFNAASYDAAARTVEAVLSAGSPVRRWSFTEELEISDQAIDLGRVTAGICRLLDSHNQWEMDAVLGSVTSARIENGRLIGVFTFADTDRGRTAEGMVSRGELTGVSIGYRVTQWVAVTVDDKGHETWRATRWELLEASLVAVPADASAGVRSAVSSPGADGANATPQEDDDMIRSRLPGSAAAAALAPETDTGARAAPTNPTEANAAAPTAAAESRADPAPAPANPTEANAVRFSAAEAIDFAAMGRSFGLEESQIRTWAETMTPDAARRAMLEAAGAQQRGEAPVTPAMSAARVSRDQRDTQRAAMANALQHRFNPDGVELEDSAREYRGMSLLEMARANLEANGERVRGLSRRELADMALSRQHTTSDFPNVLSNVTRATLRAGYTEAGQTFKRWQRRATVQDFRQVSRLQLGAAPNFLLVPEGGEFKMGTIGDGKEVYALATYGRKFAITRQTLINDDVDAFTRIPSLMGAAAARFESDAAYAPLIANPNMSDGVALFHGDHGNLGVGAAISEESLEAAEIAMGAQKGLQGEVLNLEPKYLIVARKDRVRAAKLLKAIQATATSDVNVYAGAFELIVESRLNRAAGATPWFMAADSGVIDTIEYAYLEGEDGVFLDEREGFDVDGIEYKARLDFGVKAIDFRGLYQNPGQ</sequence>
<dbReference type="NCBIfam" id="NF045541">
    <property type="entry name" value="scaf_prot_MCP2"/>
    <property type="match status" value="1"/>
</dbReference>
<evidence type="ECO:0000256" key="3">
    <source>
        <dbReference type="ARBA" id="ARBA00022801"/>
    </source>
</evidence>